<keyword evidence="2" id="KW-0808">Transferase</keyword>
<evidence type="ECO:0000313" key="2">
    <source>
        <dbReference type="EMBL" id="ROO85129.1"/>
    </source>
</evidence>
<dbReference type="AlphaFoldDB" id="A0A3N1CUZ1"/>
<dbReference type="Proteomes" id="UP000272400">
    <property type="component" value="Unassembled WGS sequence"/>
</dbReference>
<dbReference type="PANTHER" id="PTHR43190:SF3">
    <property type="entry name" value="N-ACETYL-D-GLUCOSAMINE KINASE"/>
    <property type="match status" value="1"/>
</dbReference>
<comment type="caution">
    <text evidence="2">The sequence shown here is derived from an EMBL/GenBank/DDBJ whole genome shotgun (WGS) entry which is preliminary data.</text>
</comment>
<gene>
    <name evidence="2" type="ORF">EDD29_2667</name>
</gene>
<dbReference type="InterPro" id="IPR052519">
    <property type="entry name" value="Euk-type_GlcNAc_Kinase"/>
</dbReference>
<dbReference type="Pfam" id="PF01869">
    <property type="entry name" value="BcrAD_BadFG"/>
    <property type="match status" value="1"/>
</dbReference>
<dbReference type="PANTHER" id="PTHR43190">
    <property type="entry name" value="N-ACETYL-D-GLUCOSAMINE KINASE"/>
    <property type="match status" value="1"/>
</dbReference>
<keyword evidence="3" id="KW-1185">Reference proteome</keyword>
<dbReference type="OrthoDB" id="8701357at2"/>
<dbReference type="EMBL" id="RJKE01000001">
    <property type="protein sequence ID" value="ROO85129.1"/>
    <property type="molecule type" value="Genomic_DNA"/>
</dbReference>
<dbReference type="GO" id="GO:0016301">
    <property type="term" value="F:kinase activity"/>
    <property type="evidence" value="ECO:0007669"/>
    <property type="project" value="UniProtKB-KW"/>
</dbReference>
<sequence length="327" mass="31967">MTFVLGFDVGGTGARAAIARPGGPALARRSVAATARMGARGVDEEAVGGLLAGLARDLLAAAGADRAAAVAVGSTGTALLGEGLLERLPVVLGEAAGRGPILLSSDVLTSFAGALGLAGGAVIAAGTGAVAVGTDLRGTWRRADGWGHLLGDTGGGAWIGRRALAAAVRAEDGRADGSPVLLTALRERFGGARDLVADLYTRADRAGLLASFVPAVSDAARAGDAAAVRILGEAGTELAATALAALPPTAPGTVSATGNLFQAGPPLTDSFTLALAGAPRPVAYASPLGDSVDGALALASALLHDTLPPGTTDHVATVVRPPTPLPR</sequence>
<accession>A0A3N1CUZ1</accession>
<keyword evidence="2" id="KW-0418">Kinase</keyword>
<evidence type="ECO:0000313" key="3">
    <source>
        <dbReference type="Proteomes" id="UP000272400"/>
    </source>
</evidence>
<dbReference type="SUPFAM" id="SSF53067">
    <property type="entry name" value="Actin-like ATPase domain"/>
    <property type="match status" value="2"/>
</dbReference>
<reference evidence="2 3" key="1">
    <citation type="submission" date="2018-11" db="EMBL/GenBank/DDBJ databases">
        <title>Sequencing the genomes of 1000 actinobacteria strains.</title>
        <authorList>
            <person name="Klenk H.-P."/>
        </authorList>
    </citation>
    <scope>NUCLEOTIDE SEQUENCE [LARGE SCALE GENOMIC DNA]</scope>
    <source>
        <strain evidence="2 3">DSM 44254</strain>
    </source>
</reference>
<name>A0A3N1CUZ1_9ACTN</name>
<dbReference type="RefSeq" id="WP_123664671.1">
    <property type="nucleotide sequence ID" value="NZ_RJKE01000001.1"/>
</dbReference>
<protein>
    <submittedName>
        <fullName evidence="2">N-acetylglucosamine kinase-like BadF-type ATPase</fullName>
    </submittedName>
</protein>
<dbReference type="Gene3D" id="3.30.420.40">
    <property type="match status" value="2"/>
</dbReference>
<proteinExistence type="predicted"/>
<feature type="domain" description="ATPase BadF/BadG/BcrA/BcrD type" evidence="1">
    <location>
        <begin position="5"/>
        <end position="245"/>
    </location>
</feature>
<organism evidence="2 3">
    <name type="scientific">Actinocorallia herbida</name>
    <dbReference type="NCBI Taxonomy" id="58109"/>
    <lineage>
        <taxon>Bacteria</taxon>
        <taxon>Bacillati</taxon>
        <taxon>Actinomycetota</taxon>
        <taxon>Actinomycetes</taxon>
        <taxon>Streptosporangiales</taxon>
        <taxon>Thermomonosporaceae</taxon>
        <taxon>Actinocorallia</taxon>
    </lineage>
</organism>
<evidence type="ECO:0000259" key="1">
    <source>
        <dbReference type="Pfam" id="PF01869"/>
    </source>
</evidence>
<dbReference type="InterPro" id="IPR002731">
    <property type="entry name" value="ATPase_BadF"/>
</dbReference>
<dbReference type="InterPro" id="IPR043129">
    <property type="entry name" value="ATPase_NBD"/>
</dbReference>